<proteinExistence type="predicted"/>
<accession>A0A1G2L9D5</accession>
<evidence type="ECO:0008006" key="4">
    <source>
        <dbReference type="Google" id="ProtNLM"/>
    </source>
</evidence>
<evidence type="ECO:0000313" key="3">
    <source>
        <dbReference type="Proteomes" id="UP000178977"/>
    </source>
</evidence>
<comment type="caution">
    <text evidence="2">The sequence shown here is derived from an EMBL/GenBank/DDBJ whole genome shotgun (WGS) entry which is preliminary data.</text>
</comment>
<dbReference type="EMBL" id="MHQT01000044">
    <property type="protein sequence ID" value="OHA08256.1"/>
    <property type="molecule type" value="Genomic_DNA"/>
</dbReference>
<dbReference type="Proteomes" id="UP000178977">
    <property type="component" value="Unassembled WGS sequence"/>
</dbReference>
<reference evidence="2 3" key="1">
    <citation type="journal article" date="2016" name="Nat. Commun.">
        <title>Thousands of microbial genomes shed light on interconnected biogeochemical processes in an aquifer system.</title>
        <authorList>
            <person name="Anantharaman K."/>
            <person name="Brown C.T."/>
            <person name="Hug L.A."/>
            <person name="Sharon I."/>
            <person name="Castelle C.J."/>
            <person name="Probst A.J."/>
            <person name="Thomas B.C."/>
            <person name="Singh A."/>
            <person name="Wilkins M.J."/>
            <person name="Karaoz U."/>
            <person name="Brodie E.L."/>
            <person name="Williams K.H."/>
            <person name="Hubbard S.S."/>
            <person name="Banfield J.F."/>
        </authorList>
    </citation>
    <scope>NUCLEOTIDE SEQUENCE [LARGE SCALE GENOMIC DNA]</scope>
</reference>
<feature type="transmembrane region" description="Helical" evidence="1">
    <location>
        <begin position="12"/>
        <end position="38"/>
    </location>
</feature>
<organism evidence="2 3">
    <name type="scientific">Candidatus Sungbacteria bacterium RIFCSPLOWO2_01_FULL_60_25</name>
    <dbReference type="NCBI Taxonomy" id="1802281"/>
    <lineage>
        <taxon>Bacteria</taxon>
        <taxon>Candidatus Sungiibacteriota</taxon>
    </lineage>
</organism>
<protein>
    <recommendedName>
        <fullName evidence="4">DUF5666 domain-containing protein</fullName>
    </recommendedName>
</protein>
<keyword evidence="1" id="KW-1133">Transmembrane helix</keyword>
<dbReference type="STRING" id="1802281.A3A44_00470"/>
<keyword evidence="1" id="KW-0812">Transmembrane</keyword>
<keyword evidence="1" id="KW-0472">Membrane</keyword>
<evidence type="ECO:0000256" key="1">
    <source>
        <dbReference type="SAM" id="Phobius"/>
    </source>
</evidence>
<name>A0A1G2L9D5_9BACT</name>
<dbReference type="AlphaFoldDB" id="A0A1G2L9D5"/>
<gene>
    <name evidence="2" type="ORF">A3A44_00470</name>
</gene>
<evidence type="ECO:0000313" key="2">
    <source>
        <dbReference type="EMBL" id="OHA08256.1"/>
    </source>
</evidence>
<sequence length="129" mass="14335">MAWEQHLIRKTILTRVILIVGAILVVLVLSLAAIHSYFRWTGSYYFGEIVALEDQRMVIREGGAVQRTVLIGPGTNVRQGRHALTDGLRIGSAVMVVGPLNERGEIVAELIRVVNERRNGKRPPAPLMQ</sequence>